<evidence type="ECO:0000256" key="1">
    <source>
        <dbReference type="SAM" id="Phobius"/>
    </source>
</evidence>
<proteinExistence type="predicted"/>
<keyword evidence="1" id="KW-0472">Membrane</keyword>
<evidence type="ECO:0000313" key="3">
    <source>
        <dbReference type="Proteomes" id="UP000656813"/>
    </source>
</evidence>
<name>A0A8J3ELW7_9BACL</name>
<dbReference type="EMBL" id="BMFV01000011">
    <property type="protein sequence ID" value="GGH81046.1"/>
    <property type="molecule type" value="Genomic_DNA"/>
</dbReference>
<organism evidence="2 3">
    <name type="scientific">Pullulanibacillus pueri</name>
    <dbReference type="NCBI Taxonomy" id="1437324"/>
    <lineage>
        <taxon>Bacteria</taxon>
        <taxon>Bacillati</taxon>
        <taxon>Bacillota</taxon>
        <taxon>Bacilli</taxon>
        <taxon>Bacillales</taxon>
        <taxon>Sporolactobacillaceae</taxon>
        <taxon>Pullulanibacillus</taxon>
    </lineage>
</organism>
<feature type="transmembrane region" description="Helical" evidence="1">
    <location>
        <begin position="29"/>
        <end position="49"/>
    </location>
</feature>
<reference evidence="2" key="2">
    <citation type="submission" date="2020-09" db="EMBL/GenBank/DDBJ databases">
        <authorList>
            <person name="Sun Q."/>
            <person name="Zhou Y."/>
        </authorList>
    </citation>
    <scope>NUCLEOTIDE SEQUENCE</scope>
    <source>
        <strain evidence="2">CGMCC 1.12777</strain>
    </source>
</reference>
<comment type="caution">
    <text evidence="2">The sequence shown here is derived from an EMBL/GenBank/DDBJ whole genome shotgun (WGS) entry which is preliminary data.</text>
</comment>
<keyword evidence="1" id="KW-1133">Transmembrane helix</keyword>
<reference evidence="2" key="1">
    <citation type="journal article" date="2014" name="Int. J. Syst. Evol. Microbiol.">
        <title>Complete genome sequence of Corynebacterium casei LMG S-19264T (=DSM 44701T), isolated from a smear-ripened cheese.</title>
        <authorList>
            <consortium name="US DOE Joint Genome Institute (JGI-PGF)"/>
            <person name="Walter F."/>
            <person name="Albersmeier A."/>
            <person name="Kalinowski J."/>
            <person name="Ruckert C."/>
        </authorList>
    </citation>
    <scope>NUCLEOTIDE SEQUENCE</scope>
    <source>
        <strain evidence="2">CGMCC 1.12777</strain>
    </source>
</reference>
<evidence type="ECO:0000313" key="2">
    <source>
        <dbReference type="EMBL" id="GGH81046.1"/>
    </source>
</evidence>
<gene>
    <name evidence="2" type="ORF">GCM10007096_18360</name>
</gene>
<dbReference type="AlphaFoldDB" id="A0A8J3ELW7"/>
<accession>A0A8J3ELW7</accession>
<feature type="transmembrane region" description="Helical" evidence="1">
    <location>
        <begin position="61"/>
        <end position="83"/>
    </location>
</feature>
<keyword evidence="3" id="KW-1185">Reference proteome</keyword>
<keyword evidence="1" id="KW-0812">Transmembrane</keyword>
<sequence length="84" mass="10039">MIGLMFAIILLNLLALIFVKNLTKNQIVHIWNFTIAFQVCFDVIIELKLKGYWYFYKDKVEYLGLLPHMILVPPVNMMFLNWYP</sequence>
<dbReference type="Proteomes" id="UP000656813">
    <property type="component" value="Unassembled WGS sequence"/>
</dbReference>
<protein>
    <submittedName>
        <fullName evidence="2">Uncharacterized protein</fullName>
    </submittedName>
</protein>